<dbReference type="EMBL" id="CP025958">
    <property type="protein sequence ID" value="AWM38938.1"/>
    <property type="molecule type" value="Genomic_DNA"/>
</dbReference>
<evidence type="ECO:0000313" key="1">
    <source>
        <dbReference type="EMBL" id="AWM38938.1"/>
    </source>
</evidence>
<proteinExistence type="predicted"/>
<sequence length="162" mass="17817">MAEDLRAALNRALCDELDAALSRINHCVGQLTDAQVWWRPPEGTNAIGNLVLHLAGNIRQMIHANLTGAEDTRNRPAEFEARDAAPKDVLLATITSAVALARDAVTGATDERLTERRRVNNFDWTGIEAVVRSVAHFRGHTQEIIHITRTVLGDAYQFAGAR</sequence>
<dbReference type="Proteomes" id="UP000245802">
    <property type="component" value="Chromosome"/>
</dbReference>
<dbReference type="AlphaFoldDB" id="A0A2Z3GZP6"/>
<dbReference type="Pfam" id="PF07609">
    <property type="entry name" value="DUF1572"/>
    <property type="match status" value="1"/>
</dbReference>
<name>A0A2Z3GZP6_9BACT</name>
<dbReference type="Gene3D" id="1.20.120.450">
    <property type="entry name" value="dinb family like domain"/>
    <property type="match status" value="1"/>
</dbReference>
<dbReference type="KEGG" id="gog:C1280_19400"/>
<dbReference type="OrthoDB" id="68731at2"/>
<dbReference type="SUPFAM" id="SSF109854">
    <property type="entry name" value="DinB/YfiT-like putative metalloenzymes"/>
    <property type="match status" value="1"/>
</dbReference>
<reference evidence="1 2" key="1">
    <citation type="submission" date="2018-01" db="EMBL/GenBank/DDBJ databases">
        <title>G. obscuriglobus.</title>
        <authorList>
            <person name="Franke J."/>
            <person name="Blomberg W."/>
            <person name="Selmecki A."/>
        </authorList>
    </citation>
    <scope>NUCLEOTIDE SEQUENCE [LARGE SCALE GENOMIC DNA]</scope>
    <source>
        <strain evidence="1 2">DSM 5831</strain>
    </source>
</reference>
<dbReference type="RefSeq" id="WP_010038247.1">
    <property type="nucleotide sequence ID" value="NZ_CP025958.1"/>
</dbReference>
<organism evidence="1 2">
    <name type="scientific">Gemmata obscuriglobus</name>
    <dbReference type="NCBI Taxonomy" id="114"/>
    <lineage>
        <taxon>Bacteria</taxon>
        <taxon>Pseudomonadati</taxon>
        <taxon>Planctomycetota</taxon>
        <taxon>Planctomycetia</taxon>
        <taxon>Gemmatales</taxon>
        <taxon>Gemmataceae</taxon>
        <taxon>Gemmata</taxon>
    </lineage>
</organism>
<protein>
    <submittedName>
        <fullName evidence="1">DUF1572 domain-containing protein</fullName>
    </submittedName>
</protein>
<dbReference type="InterPro" id="IPR011466">
    <property type="entry name" value="DUF1572"/>
</dbReference>
<accession>A0A2Z3GZP6</accession>
<gene>
    <name evidence="1" type="ORF">C1280_19400</name>
</gene>
<keyword evidence="2" id="KW-1185">Reference proteome</keyword>
<dbReference type="InterPro" id="IPR034660">
    <property type="entry name" value="DinB/YfiT-like"/>
</dbReference>
<evidence type="ECO:0000313" key="2">
    <source>
        <dbReference type="Proteomes" id="UP000245802"/>
    </source>
</evidence>